<sequence length="96" mass="11325">MGDQSKAPEKFIFQGNNISNDWKLWKQKFNFYLLASEKTKKSDEIKIAILLNCLSDEVYSAMTNLLERVTSYSLLQYFFNFILIFVKIDKNIILIM</sequence>
<dbReference type="AlphaFoldDB" id="A0AAN7PWL1"/>
<evidence type="ECO:0000256" key="1">
    <source>
        <dbReference type="SAM" id="Phobius"/>
    </source>
</evidence>
<proteinExistence type="predicted"/>
<comment type="caution">
    <text evidence="2">The sequence shown here is derived from an EMBL/GenBank/DDBJ whole genome shotgun (WGS) entry which is preliminary data.</text>
</comment>
<evidence type="ECO:0000313" key="3">
    <source>
        <dbReference type="Proteomes" id="UP001353858"/>
    </source>
</evidence>
<feature type="transmembrane region" description="Helical" evidence="1">
    <location>
        <begin position="69"/>
        <end position="86"/>
    </location>
</feature>
<reference evidence="3" key="1">
    <citation type="submission" date="2023-01" db="EMBL/GenBank/DDBJ databases">
        <title>Key to firefly adult light organ development and bioluminescence: homeobox transcription factors regulate luciferase expression and transportation to peroxisome.</title>
        <authorList>
            <person name="Fu X."/>
        </authorList>
    </citation>
    <scope>NUCLEOTIDE SEQUENCE [LARGE SCALE GENOMIC DNA]</scope>
</reference>
<keyword evidence="1" id="KW-0812">Transmembrane</keyword>
<evidence type="ECO:0000313" key="2">
    <source>
        <dbReference type="EMBL" id="KAK4879484.1"/>
    </source>
</evidence>
<organism evidence="2 3">
    <name type="scientific">Aquatica leii</name>
    <dbReference type="NCBI Taxonomy" id="1421715"/>
    <lineage>
        <taxon>Eukaryota</taxon>
        <taxon>Metazoa</taxon>
        <taxon>Ecdysozoa</taxon>
        <taxon>Arthropoda</taxon>
        <taxon>Hexapoda</taxon>
        <taxon>Insecta</taxon>
        <taxon>Pterygota</taxon>
        <taxon>Neoptera</taxon>
        <taxon>Endopterygota</taxon>
        <taxon>Coleoptera</taxon>
        <taxon>Polyphaga</taxon>
        <taxon>Elateriformia</taxon>
        <taxon>Elateroidea</taxon>
        <taxon>Lampyridae</taxon>
        <taxon>Luciolinae</taxon>
        <taxon>Aquatica</taxon>
    </lineage>
</organism>
<protein>
    <submittedName>
        <fullName evidence="2">Uncharacterized protein</fullName>
    </submittedName>
</protein>
<gene>
    <name evidence="2" type="ORF">RN001_007630</name>
</gene>
<dbReference type="Proteomes" id="UP001353858">
    <property type="component" value="Unassembled WGS sequence"/>
</dbReference>
<keyword evidence="1" id="KW-1133">Transmembrane helix</keyword>
<dbReference type="EMBL" id="JARPUR010000003">
    <property type="protein sequence ID" value="KAK4879484.1"/>
    <property type="molecule type" value="Genomic_DNA"/>
</dbReference>
<keyword evidence="3" id="KW-1185">Reference proteome</keyword>
<name>A0AAN7PWL1_9COLE</name>
<accession>A0AAN7PWL1</accession>
<keyword evidence="1" id="KW-0472">Membrane</keyword>